<dbReference type="GO" id="GO:0005737">
    <property type="term" value="C:cytoplasm"/>
    <property type="evidence" value="ECO:0007669"/>
    <property type="project" value="TreeGrafter"/>
</dbReference>
<sequence>MPVTVVVGTQWGDEGKAKIIDLLSRDHSYVARYQGGHNAGHTVVVGEEKYALQLIPSGVLYNHVTPVIGNGVVVDMPTLFSEIDKLESRGISCARLKVSSQAHLIFPWHQLHDALAEGKRGDDKIGTTLKGIGPAYADKARRVGIRAGAVLDPTSFAAQVRQRAIDESAVLVALGGQGVDVDAVVAQFATLGARLAPYIYDTVNELHEALDAQQQLLLEGAQATFLDIDHGTYPFVTSSNPIASGACAGTGIGPRDISRVVGIAKAYTTRVGSGPFPTELADASGTPDELGQALITIGHEFGTVTGRQRRTGWLDLVMLRHAVRLNSLTEIALTKLDVLDTFDEVKVCVSYTLNGETLRGYPDRAEVLAQVVPVYETIPGWKTSLRECKTYDSLHANARTLVELVEKIVGVPVTMVGTGPERDDCVVRS</sequence>
<keyword evidence="6" id="KW-0658">Purine biosynthesis</keyword>
<gene>
    <name evidence="9" type="ORF">UFOPK4347_00701</name>
</gene>
<evidence type="ECO:0000256" key="4">
    <source>
        <dbReference type="ARBA" id="ARBA00022723"/>
    </source>
</evidence>
<dbReference type="GO" id="GO:0005525">
    <property type="term" value="F:GTP binding"/>
    <property type="evidence" value="ECO:0007669"/>
    <property type="project" value="UniProtKB-KW"/>
</dbReference>
<dbReference type="CDD" id="cd03108">
    <property type="entry name" value="AdSS"/>
    <property type="match status" value="1"/>
</dbReference>
<dbReference type="PROSITE" id="PS00513">
    <property type="entry name" value="ADENYLOSUCCIN_SYN_2"/>
    <property type="match status" value="1"/>
</dbReference>
<evidence type="ECO:0000256" key="5">
    <source>
        <dbReference type="ARBA" id="ARBA00022741"/>
    </source>
</evidence>
<dbReference type="Pfam" id="PF00709">
    <property type="entry name" value="Adenylsucc_synt"/>
    <property type="match status" value="1"/>
</dbReference>
<dbReference type="InterPro" id="IPR001114">
    <property type="entry name" value="Adenylosuccinate_synthetase"/>
</dbReference>
<keyword evidence="5" id="KW-0547">Nucleotide-binding</keyword>
<dbReference type="SMART" id="SM00788">
    <property type="entry name" value="Adenylsucc_synt"/>
    <property type="match status" value="1"/>
</dbReference>
<dbReference type="GO" id="GO:0044208">
    <property type="term" value="P:'de novo' AMP biosynthetic process"/>
    <property type="evidence" value="ECO:0007669"/>
    <property type="project" value="TreeGrafter"/>
</dbReference>
<dbReference type="PROSITE" id="PS01266">
    <property type="entry name" value="ADENYLOSUCCIN_SYN_1"/>
    <property type="match status" value="1"/>
</dbReference>
<dbReference type="PANTHER" id="PTHR11846:SF0">
    <property type="entry name" value="ADENYLOSUCCINATE SYNTHETASE"/>
    <property type="match status" value="1"/>
</dbReference>
<dbReference type="InterPro" id="IPR042111">
    <property type="entry name" value="Adenylosuccinate_synth_dom3"/>
</dbReference>
<dbReference type="NCBIfam" id="TIGR00184">
    <property type="entry name" value="purA"/>
    <property type="match status" value="1"/>
</dbReference>
<reference evidence="9" key="1">
    <citation type="submission" date="2020-05" db="EMBL/GenBank/DDBJ databases">
        <authorList>
            <person name="Chiriac C."/>
            <person name="Salcher M."/>
            <person name="Ghai R."/>
            <person name="Kavagutti S V."/>
        </authorList>
    </citation>
    <scope>NUCLEOTIDE SEQUENCE</scope>
</reference>
<dbReference type="InterPro" id="IPR027417">
    <property type="entry name" value="P-loop_NTPase"/>
</dbReference>
<evidence type="ECO:0000256" key="6">
    <source>
        <dbReference type="ARBA" id="ARBA00022755"/>
    </source>
</evidence>
<dbReference type="GO" id="GO:0046040">
    <property type="term" value="P:IMP metabolic process"/>
    <property type="evidence" value="ECO:0007669"/>
    <property type="project" value="TreeGrafter"/>
</dbReference>
<dbReference type="PANTHER" id="PTHR11846">
    <property type="entry name" value="ADENYLOSUCCINATE SYNTHETASE"/>
    <property type="match status" value="1"/>
</dbReference>
<evidence type="ECO:0000256" key="2">
    <source>
        <dbReference type="ARBA" id="ARBA00011738"/>
    </source>
</evidence>
<organism evidence="9">
    <name type="scientific">freshwater metagenome</name>
    <dbReference type="NCBI Taxonomy" id="449393"/>
    <lineage>
        <taxon>unclassified sequences</taxon>
        <taxon>metagenomes</taxon>
        <taxon>ecological metagenomes</taxon>
    </lineage>
</organism>
<dbReference type="InterPro" id="IPR018220">
    <property type="entry name" value="Adenylosuccin_syn_GTP-bd"/>
</dbReference>
<comment type="subunit">
    <text evidence="2">Homodimer.</text>
</comment>
<keyword evidence="3" id="KW-0436">Ligase</keyword>
<name>A0A6J7UE90_9ZZZZ</name>
<comment type="cofactor">
    <cofactor evidence="1">
        <name>Mg(2+)</name>
        <dbReference type="ChEBI" id="CHEBI:18420"/>
    </cofactor>
</comment>
<keyword evidence="4" id="KW-0479">Metal-binding</keyword>
<accession>A0A6J7UE90</accession>
<dbReference type="Gene3D" id="3.90.170.10">
    <property type="entry name" value="Adenylosuccinate Synthetase, subunit A, domain 3"/>
    <property type="match status" value="1"/>
</dbReference>
<proteinExistence type="inferred from homology"/>
<dbReference type="Gene3D" id="3.40.440.10">
    <property type="entry name" value="Adenylosuccinate Synthetase, subunit A, domain 1"/>
    <property type="match status" value="1"/>
</dbReference>
<evidence type="ECO:0000256" key="7">
    <source>
        <dbReference type="ARBA" id="ARBA00022842"/>
    </source>
</evidence>
<evidence type="ECO:0000256" key="8">
    <source>
        <dbReference type="ARBA" id="ARBA00023134"/>
    </source>
</evidence>
<dbReference type="FunFam" id="3.90.170.10:FF:000001">
    <property type="entry name" value="Adenylosuccinate synthetase"/>
    <property type="match status" value="1"/>
</dbReference>
<keyword evidence="8" id="KW-0342">GTP-binding</keyword>
<dbReference type="InterPro" id="IPR042109">
    <property type="entry name" value="Adenylosuccinate_synth_dom1"/>
</dbReference>
<keyword evidence="7" id="KW-0460">Magnesium</keyword>
<dbReference type="HAMAP" id="MF_00011">
    <property type="entry name" value="Adenylosucc_synth"/>
    <property type="match status" value="1"/>
</dbReference>
<dbReference type="NCBIfam" id="NF002223">
    <property type="entry name" value="PRK01117.1"/>
    <property type="match status" value="1"/>
</dbReference>
<dbReference type="SUPFAM" id="SSF52540">
    <property type="entry name" value="P-loop containing nucleoside triphosphate hydrolases"/>
    <property type="match status" value="1"/>
</dbReference>
<dbReference type="GO" id="GO:0046872">
    <property type="term" value="F:metal ion binding"/>
    <property type="evidence" value="ECO:0007669"/>
    <property type="project" value="UniProtKB-KW"/>
</dbReference>
<dbReference type="GO" id="GO:0004019">
    <property type="term" value="F:adenylosuccinate synthase activity"/>
    <property type="evidence" value="ECO:0007669"/>
    <property type="project" value="InterPro"/>
</dbReference>
<dbReference type="Gene3D" id="1.10.300.10">
    <property type="entry name" value="Adenylosuccinate Synthetase, subunit A, domain 2"/>
    <property type="match status" value="1"/>
</dbReference>
<dbReference type="InterPro" id="IPR042110">
    <property type="entry name" value="Adenylosuccinate_synth_dom2"/>
</dbReference>
<dbReference type="AlphaFoldDB" id="A0A6J7UE90"/>
<protein>
    <submittedName>
        <fullName evidence="9">Unannotated protein</fullName>
    </submittedName>
</protein>
<dbReference type="FunFam" id="1.10.300.10:FF:000001">
    <property type="entry name" value="Adenylosuccinate synthetase"/>
    <property type="match status" value="1"/>
</dbReference>
<dbReference type="InterPro" id="IPR033128">
    <property type="entry name" value="Adenylosuccin_syn_Lys_AS"/>
</dbReference>
<evidence type="ECO:0000256" key="1">
    <source>
        <dbReference type="ARBA" id="ARBA00001946"/>
    </source>
</evidence>
<dbReference type="EMBL" id="CAFBQU010000013">
    <property type="protein sequence ID" value="CAB5064131.1"/>
    <property type="molecule type" value="Genomic_DNA"/>
</dbReference>
<evidence type="ECO:0000313" key="9">
    <source>
        <dbReference type="EMBL" id="CAB5064131.1"/>
    </source>
</evidence>
<evidence type="ECO:0000256" key="3">
    <source>
        <dbReference type="ARBA" id="ARBA00022598"/>
    </source>
</evidence>